<keyword evidence="9 12" id="KW-0406">Ion transport</keyword>
<evidence type="ECO:0000256" key="9">
    <source>
        <dbReference type="ARBA" id="ARBA00023065"/>
    </source>
</evidence>
<feature type="transmembrane region" description="Helical" evidence="13">
    <location>
        <begin position="177"/>
        <end position="200"/>
    </location>
</feature>
<dbReference type="InterPro" id="IPR004709">
    <property type="entry name" value="NaH_exchanger"/>
</dbReference>
<keyword evidence="10 13" id="KW-0472">Membrane</keyword>
<evidence type="ECO:0000256" key="6">
    <source>
        <dbReference type="ARBA" id="ARBA00022989"/>
    </source>
</evidence>
<dbReference type="PANTHER" id="PTHR10110:SF191">
    <property type="entry name" value="SODIUM_HYDROGEN EXCHANGER 8"/>
    <property type="match status" value="1"/>
</dbReference>
<dbReference type="GO" id="GO:0000139">
    <property type="term" value="C:Golgi membrane"/>
    <property type="evidence" value="ECO:0007669"/>
    <property type="project" value="UniProtKB-SubCell"/>
</dbReference>
<dbReference type="Gene3D" id="6.10.140.1330">
    <property type="match status" value="1"/>
</dbReference>
<protein>
    <recommendedName>
        <fullName evidence="12">Sodium/hydrogen exchanger</fullName>
    </recommendedName>
</protein>
<gene>
    <name evidence="15" type="primary">Sl9a8</name>
    <name evidence="15" type="ORF">SERLUN_R07020</name>
</gene>
<feature type="transmembrane region" description="Helical" evidence="13">
    <location>
        <begin position="74"/>
        <end position="92"/>
    </location>
</feature>
<dbReference type="GO" id="GO:0015385">
    <property type="term" value="F:sodium:proton antiporter activity"/>
    <property type="evidence" value="ECO:0007669"/>
    <property type="project" value="InterPro"/>
</dbReference>
<dbReference type="NCBIfam" id="TIGR00840">
    <property type="entry name" value="b_cpa1"/>
    <property type="match status" value="1"/>
</dbReference>
<keyword evidence="3 12" id="KW-0813">Transport</keyword>
<feature type="transmembrane region" description="Helical" evidence="13">
    <location>
        <begin position="462"/>
        <end position="483"/>
    </location>
</feature>
<evidence type="ECO:0000256" key="13">
    <source>
        <dbReference type="SAM" id="Phobius"/>
    </source>
</evidence>
<feature type="transmembrane region" description="Helical" evidence="13">
    <location>
        <begin position="349"/>
        <end position="370"/>
    </location>
</feature>
<evidence type="ECO:0000259" key="14">
    <source>
        <dbReference type="Pfam" id="PF00999"/>
    </source>
</evidence>
<evidence type="ECO:0000256" key="8">
    <source>
        <dbReference type="ARBA" id="ARBA00023053"/>
    </source>
</evidence>
<evidence type="ECO:0000256" key="2">
    <source>
        <dbReference type="ARBA" id="ARBA00007367"/>
    </source>
</evidence>
<evidence type="ECO:0000256" key="1">
    <source>
        <dbReference type="ARBA" id="ARBA00004653"/>
    </source>
</evidence>
<evidence type="ECO:0000256" key="4">
    <source>
        <dbReference type="ARBA" id="ARBA00022449"/>
    </source>
</evidence>
<dbReference type="Proteomes" id="UP000553648">
    <property type="component" value="Unassembled WGS sequence"/>
</dbReference>
<keyword evidence="5 12" id="KW-0812">Transmembrane</keyword>
<dbReference type="EMBL" id="VXBA01000251">
    <property type="protein sequence ID" value="NXM65657.1"/>
    <property type="molecule type" value="Genomic_DNA"/>
</dbReference>
<evidence type="ECO:0000256" key="5">
    <source>
        <dbReference type="ARBA" id="ARBA00022692"/>
    </source>
</evidence>
<keyword evidence="4 12" id="KW-0050">Antiport</keyword>
<feature type="transmembrane region" description="Helical" evidence="13">
    <location>
        <begin position="421"/>
        <end position="442"/>
    </location>
</feature>
<keyword evidence="8" id="KW-0915">Sodium</keyword>
<feature type="non-terminal residue" evidence="15">
    <location>
        <position position="590"/>
    </location>
</feature>
<dbReference type="InterPro" id="IPR018422">
    <property type="entry name" value="Cation/H_exchanger_CPA1"/>
</dbReference>
<evidence type="ECO:0000256" key="11">
    <source>
        <dbReference type="ARBA" id="ARBA00023201"/>
    </source>
</evidence>
<name>A0A7L1CI25_9PASS</name>
<dbReference type="InterPro" id="IPR006153">
    <property type="entry name" value="Cation/H_exchanger_TM"/>
</dbReference>
<feature type="transmembrane region" description="Helical" evidence="13">
    <location>
        <begin position="113"/>
        <end position="130"/>
    </location>
</feature>
<evidence type="ECO:0000256" key="12">
    <source>
        <dbReference type="RuleBase" id="RU003722"/>
    </source>
</evidence>
<sequence>NGTAEALNATLQALLATTPRLVAAVPARPMLPVQTGAQAQQEEQSSGMTIFFSLLVLAICIILVHLLIEYRLHFLPESVAVVSLGILMGAFIKIIEAQKLANWKEEEMFRPNMFFLLLLPPIIFESGYSLHKGNFFQNIGSIILFSVFGTAISAFIVGGGIYFLGRADVIYKLNMTDSFAFGSLISAVDPVATIAIFNALNVDPVLNMLVFGESILNDAVSIVLTNTAEGLTRENMSDVSGWQTFLQALGYFLKMFFGSAALGTLTGLISALISFFGFGDTYHIDLRKTPSLEFGMMIIFAYLPYGLAEGISLSGIMAILFSGIVMSHYTHHNLSPVTQILMQQTLRTVAFMCETCVFAFLGLSIFSFPHKFEMSFVIWCIVGIYFLLYFLDAFLVLVLFGRAVNIFPLSYLLNFFRDHKITPKMMFIMWFSGLRGAIPYALSLHLGLEPIEKRQLIGTTTIIIVLFTILLLGGGTMPLIRLVDIEDSRPRKRSKKDVNLSKTEKMGNTIESEHLSELTEEEYEAQYIKRQNLKGFMRLDVEYLNPFFTRRLTQEDLHDGRLQMKSLTTQWYQEVRQGPSGSEDDEQELL</sequence>
<feature type="domain" description="Cation/H+ exchanger transmembrane" evidence="14">
    <location>
        <begin position="61"/>
        <end position="480"/>
    </location>
</feature>
<feature type="transmembrane region" description="Helical" evidence="13">
    <location>
        <begin position="255"/>
        <end position="278"/>
    </location>
</feature>
<feature type="non-terminal residue" evidence="15">
    <location>
        <position position="1"/>
    </location>
</feature>
<dbReference type="Pfam" id="PF00999">
    <property type="entry name" value="Na_H_Exchanger"/>
    <property type="match status" value="1"/>
</dbReference>
<keyword evidence="11 12" id="KW-0739">Sodium transport</keyword>
<dbReference type="GO" id="GO:0051453">
    <property type="term" value="P:regulation of intracellular pH"/>
    <property type="evidence" value="ECO:0007669"/>
    <property type="project" value="TreeGrafter"/>
</dbReference>
<feature type="transmembrane region" description="Helical" evidence="13">
    <location>
        <begin position="50"/>
        <end position="68"/>
    </location>
</feature>
<dbReference type="PANTHER" id="PTHR10110">
    <property type="entry name" value="SODIUM/HYDROGEN EXCHANGER"/>
    <property type="match status" value="1"/>
</dbReference>
<comment type="subcellular location">
    <subcellularLocation>
        <location evidence="1">Golgi apparatus membrane</location>
        <topology evidence="1">Multi-pass membrane protein</topology>
    </subcellularLocation>
</comment>
<evidence type="ECO:0000313" key="15">
    <source>
        <dbReference type="EMBL" id="NXM65657.1"/>
    </source>
</evidence>
<proteinExistence type="inferred from homology"/>
<dbReference type="OrthoDB" id="196264at2759"/>
<accession>A0A7L1CI25</accession>
<feature type="transmembrane region" description="Helical" evidence="13">
    <location>
        <begin position="376"/>
        <end position="400"/>
    </location>
</feature>
<keyword evidence="7" id="KW-0333">Golgi apparatus</keyword>
<evidence type="ECO:0000313" key="16">
    <source>
        <dbReference type="Proteomes" id="UP000553648"/>
    </source>
</evidence>
<keyword evidence="16" id="KW-1185">Reference proteome</keyword>
<evidence type="ECO:0000256" key="7">
    <source>
        <dbReference type="ARBA" id="ARBA00023034"/>
    </source>
</evidence>
<keyword evidence="6 13" id="KW-1133">Transmembrane helix</keyword>
<evidence type="ECO:0000256" key="10">
    <source>
        <dbReference type="ARBA" id="ARBA00023136"/>
    </source>
</evidence>
<dbReference type="AlphaFoldDB" id="A0A7L1CI25"/>
<evidence type="ECO:0000256" key="3">
    <source>
        <dbReference type="ARBA" id="ARBA00022448"/>
    </source>
</evidence>
<dbReference type="PRINTS" id="PR01084">
    <property type="entry name" value="NAHEXCHNGR"/>
</dbReference>
<comment type="caution">
    <text evidence="15">The sequence shown here is derived from an EMBL/GenBank/DDBJ whole genome shotgun (WGS) entry which is preliminary data.</text>
</comment>
<feature type="transmembrane region" description="Helical" evidence="13">
    <location>
        <begin position="142"/>
        <end position="165"/>
    </location>
</feature>
<reference evidence="15 16" key="1">
    <citation type="submission" date="2019-09" db="EMBL/GenBank/DDBJ databases">
        <title>Bird 10,000 Genomes (B10K) Project - Family phase.</title>
        <authorList>
            <person name="Zhang G."/>
        </authorList>
    </citation>
    <scope>NUCLEOTIDE SEQUENCE [LARGE SCALE GENOMIC DNA]</scope>
    <source>
        <strain evidence="15">B10K-DU-002-03</strain>
        <tissue evidence="15">Muscle</tissue>
    </source>
</reference>
<dbReference type="GO" id="GO:0015386">
    <property type="term" value="F:potassium:proton antiporter activity"/>
    <property type="evidence" value="ECO:0007669"/>
    <property type="project" value="TreeGrafter"/>
</dbReference>
<comment type="similarity">
    <text evidence="2 12">Belongs to the monovalent cation:proton antiporter 1 (CPA1) transporter (TC 2.A.36) family.</text>
</comment>
<organism evidence="15 16">
    <name type="scientific">Serilophus lunatus</name>
    <name type="common">silver-breasted broadbill</name>
    <dbReference type="NCBI Taxonomy" id="239386"/>
    <lineage>
        <taxon>Eukaryota</taxon>
        <taxon>Metazoa</taxon>
        <taxon>Chordata</taxon>
        <taxon>Craniata</taxon>
        <taxon>Vertebrata</taxon>
        <taxon>Euteleostomi</taxon>
        <taxon>Archelosauria</taxon>
        <taxon>Archosauria</taxon>
        <taxon>Dinosauria</taxon>
        <taxon>Saurischia</taxon>
        <taxon>Theropoda</taxon>
        <taxon>Coelurosauria</taxon>
        <taxon>Aves</taxon>
        <taxon>Neognathae</taxon>
        <taxon>Neoaves</taxon>
        <taxon>Telluraves</taxon>
        <taxon>Australaves</taxon>
        <taxon>Passeriformes</taxon>
        <taxon>Eurylaimidae</taxon>
        <taxon>Serilophus</taxon>
    </lineage>
</organism>